<accession>A0ABW5QHR8</accession>
<protein>
    <submittedName>
        <fullName evidence="1">Uncharacterized protein</fullName>
    </submittedName>
</protein>
<proteinExistence type="predicted"/>
<dbReference type="Proteomes" id="UP001597521">
    <property type="component" value="Unassembled WGS sequence"/>
</dbReference>
<organism evidence="1 2">
    <name type="scientific">Devosia albogilva</name>
    <dbReference type="NCBI Taxonomy" id="429726"/>
    <lineage>
        <taxon>Bacteria</taxon>
        <taxon>Pseudomonadati</taxon>
        <taxon>Pseudomonadota</taxon>
        <taxon>Alphaproteobacteria</taxon>
        <taxon>Hyphomicrobiales</taxon>
        <taxon>Devosiaceae</taxon>
        <taxon>Devosia</taxon>
    </lineage>
</organism>
<comment type="caution">
    <text evidence="1">The sequence shown here is derived from an EMBL/GenBank/DDBJ whole genome shotgun (WGS) entry which is preliminary data.</text>
</comment>
<evidence type="ECO:0000313" key="1">
    <source>
        <dbReference type="EMBL" id="MFD2647219.1"/>
    </source>
</evidence>
<dbReference type="EMBL" id="JBHUNP010000001">
    <property type="protein sequence ID" value="MFD2647219.1"/>
    <property type="molecule type" value="Genomic_DNA"/>
</dbReference>
<evidence type="ECO:0000313" key="2">
    <source>
        <dbReference type="Proteomes" id="UP001597521"/>
    </source>
</evidence>
<keyword evidence="2" id="KW-1185">Reference proteome</keyword>
<dbReference type="RefSeq" id="WP_386832252.1">
    <property type="nucleotide sequence ID" value="NZ_JBHUNP010000001.1"/>
</dbReference>
<reference evidence="2" key="1">
    <citation type="journal article" date="2019" name="Int. J. Syst. Evol. Microbiol.">
        <title>The Global Catalogue of Microorganisms (GCM) 10K type strain sequencing project: providing services to taxonomists for standard genome sequencing and annotation.</title>
        <authorList>
            <consortium name="The Broad Institute Genomics Platform"/>
            <consortium name="The Broad Institute Genome Sequencing Center for Infectious Disease"/>
            <person name="Wu L."/>
            <person name="Ma J."/>
        </authorList>
    </citation>
    <scope>NUCLEOTIDE SEQUENCE [LARGE SCALE GENOMIC DNA]</scope>
    <source>
        <strain evidence="2">CCM 7427</strain>
    </source>
</reference>
<name>A0ABW5QHR8_9HYPH</name>
<sequence>MDNGNALVPIGERCHRPVDLLVSLSNHEVAATEAGADDLVLRQAEDEVY</sequence>
<gene>
    <name evidence="1" type="ORF">ACFSX5_05340</name>
</gene>